<dbReference type="EMBL" id="SYUV01000091">
    <property type="protein sequence ID" value="TKF26321.1"/>
    <property type="molecule type" value="Genomic_DNA"/>
</dbReference>
<gene>
    <name evidence="1" type="ORF">FCV50_21410</name>
</gene>
<keyword evidence="1" id="KW-0378">Hydrolase</keyword>
<organism evidence="1 2">
    <name type="scientific">Vibrio kanaloae</name>
    <dbReference type="NCBI Taxonomy" id="170673"/>
    <lineage>
        <taxon>Bacteria</taxon>
        <taxon>Pseudomonadati</taxon>
        <taxon>Pseudomonadota</taxon>
        <taxon>Gammaproteobacteria</taxon>
        <taxon>Vibrionales</taxon>
        <taxon>Vibrionaceae</taxon>
        <taxon>Vibrio</taxon>
    </lineage>
</organism>
<comment type="caution">
    <text evidence="1">The sequence shown here is derived from an EMBL/GenBank/DDBJ whole genome shotgun (WGS) entry which is preliminary data.</text>
</comment>
<dbReference type="AlphaFoldDB" id="A0A4U1Z1P5"/>
<accession>A0A4U1Z1P5</accession>
<protein>
    <submittedName>
        <fullName evidence="1">HNH endonuclease</fullName>
    </submittedName>
</protein>
<dbReference type="RefSeq" id="WP_102577710.1">
    <property type="nucleotide sequence ID" value="NZ_SYUV01000091.1"/>
</dbReference>
<keyword evidence="1" id="KW-0255">Endonuclease</keyword>
<proteinExistence type="predicted"/>
<name>A0A4U1Z1P5_9VIBR</name>
<evidence type="ECO:0000313" key="2">
    <source>
        <dbReference type="Proteomes" id="UP000307574"/>
    </source>
</evidence>
<keyword evidence="1" id="KW-0540">Nuclease</keyword>
<dbReference type="GO" id="GO:0004519">
    <property type="term" value="F:endonuclease activity"/>
    <property type="evidence" value="ECO:0007669"/>
    <property type="project" value="UniProtKB-KW"/>
</dbReference>
<dbReference type="Proteomes" id="UP000307574">
    <property type="component" value="Unassembled WGS sequence"/>
</dbReference>
<evidence type="ECO:0000313" key="1">
    <source>
        <dbReference type="EMBL" id="TKF26321.1"/>
    </source>
</evidence>
<sequence>MAKRTSIPPKVKEALRKEVGFGCPVRDCGNPYLEYHHFDPPVHIRPHNDPRGMIALCAQHHKKADGHAYTNEQLHEFKKNRVRSKSVKGDLEWLRRDMLSVVGGNLYYETPIPVQIDGHNLVAFHRDSDGFQRLSVNMLSLLPEERLIIDENSWENIGHPVDLRSPPQGKELEVNYHNGDFLYLRFLEVLTDEQLQSRYAISDTSDFCFPITVVEINFSIGGTNIDFSNSGSHVLGTNVSSSVMVRCGVGFCIQTGIQWQQNPKWRLEQRYDVQEENVIKVTFGK</sequence>
<reference evidence="1 2" key="1">
    <citation type="submission" date="2019-04" db="EMBL/GenBank/DDBJ databases">
        <title>A reverse ecology approach based on a biological definition of microbial populations.</title>
        <authorList>
            <person name="Arevalo P."/>
            <person name="Vaninsberghe D."/>
            <person name="Elsherbini J."/>
            <person name="Gore J."/>
            <person name="Polz M."/>
        </authorList>
    </citation>
    <scope>NUCLEOTIDE SEQUENCE [LARGE SCALE GENOMIC DNA]</scope>
    <source>
        <strain evidence="1 2">10N.261.46.F4</strain>
    </source>
</reference>